<evidence type="ECO:0000256" key="3">
    <source>
        <dbReference type="ARBA" id="ARBA00022692"/>
    </source>
</evidence>
<keyword evidence="5 6" id="KW-0472">Membrane</keyword>
<feature type="transmembrane region" description="Helical" evidence="6">
    <location>
        <begin position="357"/>
        <end position="377"/>
    </location>
</feature>
<dbReference type="GO" id="GO:0005886">
    <property type="term" value="C:plasma membrane"/>
    <property type="evidence" value="ECO:0007669"/>
    <property type="project" value="UniProtKB-SubCell"/>
</dbReference>
<dbReference type="OrthoDB" id="4943255at2"/>
<comment type="caution">
    <text evidence="7">The sequence shown here is derived from an EMBL/GenBank/DDBJ whole genome shotgun (WGS) entry which is preliminary data.</text>
</comment>
<dbReference type="PANTHER" id="PTHR23513:SF11">
    <property type="entry name" value="STAPHYLOFERRIN A TRANSPORTER"/>
    <property type="match status" value="1"/>
</dbReference>
<feature type="transmembrane region" description="Helical" evidence="6">
    <location>
        <begin position="329"/>
        <end position="351"/>
    </location>
</feature>
<proteinExistence type="predicted"/>
<dbReference type="InterPro" id="IPR001958">
    <property type="entry name" value="Tet-R_TetA/multi-R_MdtG-like"/>
</dbReference>
<dbReference type="EMBL" id="WBKB01000005">
    <property type="protein sequence ID" value="KAB1642568.1"/>
    <property type="molecule type" value="Genomic_DNA"/>
</dbReference>
<feature type="transmembrane region" description="Helical" evidence="6">
    <location>
        <begin position="210"/>
        <end position="232"/>
    </location>
</feature>
<dbReference type="PANTHER" id="PTHR23513">
    <property type="entry name" value="INTEGRAL MEMBRANE EFFLUX PROTEIN-RELATED"/>
    <property type="match status" value="1"/>
</dbReference>
<evidence type="ECO:0000256" key="2">
    <source>
        <dbReference type="ARBA" id="ARBA00022475"/>
    </source>
</evidence>
<evidence type="ECO:0000313" key="8">
    <source>
        <dbReference type="Proteomes" id="UP000433493"/>
    </source>
</evidence>
<feature type="transmembrane region" description="Helical" evidence="6">
    <location>
        <begin position="93"/>
        <end position="113"/>
    </location>
</feature>
<accession>A0A7J5B9Y1</accession>
<protein>
    <submittedName>
        <fullName evidence="7">MFS transporter</fullName>
    </submittedName>
</protein>
<gene>
    <name evidence="7" type="ORF">F8O05_08835</name>
</gene>
<evidence type="ECO:0000256" key="4">
    <source>
        <dbReference type="ARBA" id="ARBA00022989"/>
    </source>
</evidence>
<evidence type="ECO:0000256" key="1">
    <source>
        <dbReference type="ARBA" id="ARBA00004651"/>
    </source>
</evidence>
<dbReference type="SUPFAM" id="SSF103473">
    <property type="entry name" value="MFS general substrate transporter"/>
    <property type="match status" value="1"/>
</dbReference>
<feature type="transmembrane region" description="Helical" evidence="6">
    <location>
        <begin position="35"/>
        <end position="56"/>
    </location>
</feature>
<dbReference type="AlphaFoldDB" id="A0A7J5B9Y1"/>
<dbReference type="RefSeq" id="WP_158052371.1">
    <property type="nucleotide sequence ID" value="NZ_WBKB01000005.1"/>
</dbReference>
<dbReference type="Proteomes" id="UP000433493">
    <property type="component" value="Unassembled WGS sequence"/>
</dbReference>
<evidence type="ECO:0000313" key="7">
    <source>
        <dbReference type="EMBL" id="KAB1642568.1"/>
    </source>
</evidence>
<keyword evidence="4 6" id="KW-1133">Transmembrane helix</keyword>
<keyword evidence="2" id="KW-1003">Cell membrane</keyword>
<reference evidence="7 8" key="1">
    <citation type="submission" date="2019-09" db="EMBL/GenBank/DDBJ databases">
        <title>Phylogeny of genus Pseudoclavibacter and closely related genus.</title>
        <authorList>
            <person name="Li Y."/>
        </authorList>
    </citation>
    <scope>NUCLEOTIDE SEQUENCE [LARGE SCALE GENOMIC DNA]</scope>
    <source>
        <strain evidence="7 8">KCTC 13959</strain>
    </source>
</reference>
<comment type="subcellular location">
    <subcellularLocation>
        <location evidence="1">Cell membrane</location>
        <topology evidence="1">Multi-pass membrane protein</topology>
    </subcellularLocation>
</comment>
<feature type="transmembrane region" description="Helical" evidence="6">
    <location>
        <begin position="133"/>
        <end position="151"/>
    </location>
</feature>
<keyword evidence="8" id="KW-1185">Reference proteome</keyword>
<feature type="transmembrane region" description="Helical" evidence="6">
    <location>
        <begin position="157"/>
        <end position="176"/>
    </location>
</feature>
<dbReference type="InterPro" id="IPR036259">
    <property type="entry name" value="MFS_trans_sf"/>
</dbReference>
<keyword evidence="3 6" id="KW-0812">Transmembrane</keyword>
<sequence length="382" mass="38252">MNGARQLAASVPIRTASGGVQVAIPILAVEVMGDVGLGAMLVALALLPSIVAAPAVGAILDSVKTPRVPMIASAVATGAIFAIAGGLGILPTWLIAVLLALSGLLSPFGFGGLSSFVGHSGRDAHRAYALDSLSYNISGVAGPALVAVLAPTVGSRVAMFVMAAIVLVSAVTYPLMPMASRKSATNVGLLKSMAGGVVAIMTQRKLTTNAWSGALAELGRGMMPIAAVGIAIAATGDAAMSAVIVAGFAVGALVGALVETARSSPKYPERAMLVGFGLSGISMILAAIDFGFVWTIVFVALSGAFNAPAAAAMLLMRRKDSPPEVVGQVFTLGAAMRTAASAIGTAIAGMLAGLDPLWVLALGGLVWVVGASLMFFYPRAPK</sequence>
<name>A0A7J5B9Y1_9MICO</name>
<feature type="transmembrane region" description="Helical" evidence="6">
    <location>
        <begin position="270"/>
        <end position="288"/>
    </location>
</feature>
<dbReference type="GO" id="GO:0022857">
    <property type="term" value="F:transmembrane transporter activity"/>
    <property type="evidence" value="ECO:0007669"/>
    <property type="project" value="InterPro"/>
</dbReference>
<dbReference type="Gene3D" id="1.20.1250.20">
    <property type="entry name" value="MFS general substrate transporter like domains"/>
    <property type="match status" value="2"/>
</dbReference>
<evidence type="ECO:0000256" key="5">
    <source>
        <dbReference type="ARBA" id="ARBA00023136"/>
    </source>
</evidence>
<organism evidence="7 8">
    <name type="scientific">Gulosibacter chungangensis</name>
    <dbReference type="NCBI Taxonomy" id="979746"/>
    <lineage>
        <taxon>Bacteria</taxon>
        <taxon>Bacillati</taxon>
        <taxon>Actinomycetota</taxon>
        <taxon>Actinomycetes</taxon>
        <taxon>Micrococcales</taxon>
        <taxon>Microbacteriaceae</taxon>
        <taxon>Gulosibacter</taxon>
    </lineage>
</organism>
<feature type="transmembrane region" description="Helical" evidence="6">
    <location>
        <begin position="294"/>
        <end position="317"/>
    </location>
</feature>
<dbReference type="PRINTS" id="PR01035">
    <property type="entry name" value="TCRTETA"/>
</dbReference>
<evidence type="ECO:0000256" key="6">
    <source>
        <dbReference type="SAM" id="Phobius"/>
    </source>
</evidence>
<feature type="transmembrane region" description="Helical" evidence="6">
    <location>
        <begin position="238"/>
        <end position="258"/>
    </location>
</feature>
<feature type="transmembrane region" description="Helical" evidence="6">
    <location>
        <begin position="68"/>
        <end position="87"/>
    </location>
</feature>